<gene>
    <name evidence="2" type="ORF">EHYA_00170</name>
</gene>
<protein>
    <submittedName>
        <fullName evidence="2">Uncharacterized protein</fullName>
    </submittedName>
</protein>
<dbReference type="RefSeq" id="WP_126634891.1">
    <property type="nucleotide sequence ID" value="NZ_BIFH01000013.1"/>
</dbReference>
<name>A0A401YD87_9ACTN</name>
<feature type="compositionally biased region" description="Pro residues" evidence="1">
    <location>
        <begin position="66"/>
        <end position="78"/>
    </location>
</feature>
<evidence type="ECO:0000256" key="1">
    <source>
        <dbReference type="SAM" id="MobiDB-lite"/>
    </source>
</evidence>
<feature type="compositionally biased region" description="Low complexity" evidence="1">
    <location>
        <begin position="79"/>
        <end position="88"/>
    </location>
</feature>
<accession>A0A401YD87</accession>
<comment type="caution">
    <text evidence="2">The sequence shown here is derived from an EMBL/GenBank/DDBJ whole genome shotgun (WGS) entry which is preliminary data.</text>
</comment>
<evidence type="ECO:0000313" key="3">
    <source>
        <dbReference type="Proteomes" id="UP000286931"/>
    </source>
</evidence>
<dbReference type="Proteomes" id="UP000286931">
    <property type="component" value="Unassembled WGS sequence"/>
</dbReference>
<evidence type="ECO:0000313" key="2">
    <source>
        <dbReference type="EMBL" id="GCD92532.1"/>
    </source>
</evidence>
<dbReference type="AlphaFoldDB" id="A0A401YD87"/>
<dbReference type="EMBL" id="BIFH01000013">
    <property type="protein sequence ID" value="GCD92532.1"/>
    <property type="molecule type" value="Genomic_DNA"/>
</dbReference>
<sequence length="197" mass="20992">MASSVEELRVALEREADELAQRREELETELAEVERQLEARRNAVAHLTVIRPLVAAVPRPRREPKSAPPAAAPDPAPAPEAAAETEPTTPAPRRRKAAPRAKAAAPAPAGPRRKPARAPKAGPPVPAAERRVRTHLRDEIAALLSASEQPMNVRRLTEALGEEPTKSRLESVRTSAEGLVKAGRAGKAGRGLFTAAG</sequence>
<feature type="region of interest" description="Disordered" evidence="1">
    <location>
        <begin position="42"/>
        <end position="133"/>
    </location>
</feature>
<keyword evidence="3" id="KW-1185">Reference proteome</keyword>
<reference evidence="2 3" key="1">
    <citation type="submission" date="2018-12" db="EMBL/GenBank/DDBJ databases">
        <title>Draft genome sequence of Embleya hyalina NBRC 13850T.</title>
        <authorList>
            <person name="Komaki H."/>
            <person name="Hosoyama A."/>
            <person name="Kimura A."/>
            <person name="Ichikawa N."/>
            <person name="Tamura T."/>
        </authorList>
    </citation>
    <scope>NUCLEOTIDE SEQUENCE [LARGE SCALE GENOMIC DNA]</scope>
    <source>
        <strain evidence="2 3">NBRC 13850</strain>
    </source>
</reference>
<proteinExistence type="predicted"/>
<organism evidence="2 3">
    <name type="scientific">Embleya hyalina</name>
    <dbReference type="NCBI Taxonomy" id="516124"/>
    <lineage>
        <taxon>Bacteria</taxon>
        <taxon>Bacillati</taxon>
        <taxon>Actinomycetota</taxon>
        <taxon>Actinomycetes</taxon>
        <taxon>Kitasatosporales</taxon>
        <taxon>Streptomycetaceae</taxon>
        <taxon>Embleya</taxon>
    </lineage>
</organism>
<dbReference type="OrthoDB" id="9859699at2"/>